<dbReference type="PANTHER" id="PTHR36575:SF2">
    <property type="entry name" value="CHITIN-BINDING TYPE-4 DOMAIN-CONTAINING PROTEIN-RELATED"/>
    <property type="match status" value="1"/>
</dbReference>
<keyword evidence="3" id="KW-0186">Copper</keyword>
<dbReference type="Pfam" id="PF03067">
    <property type="entry name" value="LPMO_10"/>
    <property type="match status" value="1"/>
</dbReference>
<dbReference type="InterPro" id="IPR004302">
    <property type="entry name" value="Cellulose/chitin-bd_N"/>
</dbReference>
<evidence type="ECO:0000256" key="6">
    <source>
        <dbReference type="ARBA" id="ARBA00034311"/>
    </source>
</evidence>
<feature type="compositionally biased region" description="Acidic residues" evidence="7">
    <location>
        <begin position="293"/>
        <end position="302"/>
    </location>
</feature>
<feature type="domain" description="Chitin-binding type-4" evidence="9">
    <location>
        <begin position="20"/>
        <end position="188"/>
    </location>
</feature>
<name>A0A4Z1HHL4_9HELO</name>
<dbReference type="EMBL" id="PQXJ01000472">
    <property type="protein sequence ID" value="TGO48499.1"/>
    <property type="molecule type" value="Genomic_DNA"/>
</dbReference>
<dbReference type="PANTHER" id="PTHR36575">
    <property type="entry name" value="BINDING PROTEIN, PUTATIVE (AFU_ORTHOLOGUE AFUA_1G14430)-RELATED"/>
    <property type="match status" value="1"/>
</dbReference>
<feature type="signal peptide" evidence="8">
    <location>
        <begin position="1"/>
        <end position="19"/>
    </location>
</feature>
<comment type="similarity">
    <text evidence="6">Belongs to the polysaccharide monooxygenase AA13 family.</text>
</comment>
<dbReference type="InterPro" id="IPR052282">
    <property type="entry name" value="Starch-active_LPMO"/>
</dbReference>
<evidence type="ECO:0000256" key="4">
    <source>
        <dbReference type="ARBA" id="ARBA00023157"/>
    </source>
</evidence>
<keyword evidence="8" id="KW-0732">Signal</keyword>
<keyword evidence="2" id="KW-0479">Metal-binding</keyword>
<evidence type="ECO:0000256" key="8">
    <source>
        <dbReference type="SAM" id="SignalP"/>
    </source>
</evidence>
<comment type="cofactor">
    <cofactor evidence="1">
        <name>Cu(2+)</name>
        <dbReference type="ChEBI" id="CHEBI:29036"/>
    </cofactor>
</comment>
<feature type="chain" id="PRO_5021286954" description="Chitin-binding type-4 domain-containing protein" evidence="8">
    <location>
        <begin position="20"/>
        <end position="302"/>
    </location>
</feature>
<accession>A0A4Z1HHL4</accession>
<keyword evidence="11" id="KW-1185">Reference proteome</keyword>
<reference evidence="10 11" key="1">
    <citation type="submission" date="2017-12" db="EMBL/GenBank/DDBJ databases">
        <title>Comparative genomics of Botrytis spp.</title>
        <authorList>
            <person name="Valero-Jimenez C.A."/>
            <person name="Tapia P."/>
            <person name="Veloso J."/>
            <person name="Silva-Moreno E."/>
            <person name="Staats M."/>
            <person name="Valdes J.H."/>
            <person name="Van Kan J.A.L."/>
        </authorList>
    </citation>
    <scope>NUCLEOTIDE SEQUENCE [LARGE SCALE GENOMIC DNA]</scope>
    <source>
        <strain evidence="10 11">MUCL2120</strain>
    </source>
</reference>
<keyword evidence="5" id="KW-0325">Glycoprotein</keyword>
<organism evidence="10 11">
    <name type="scientific">Botryotinia narcissicola</name>
    <dbReference type="NCBI Taxonomy" id="278944"/>
    <lineage>
        <taxon>Eukaryota</taxon>
        <taxon>Fungi</taxon>
        <taxon>Dikarya</taxon>
        <taxon>Ascomycota</taxon>
        <taxon>Pezizomycotina</taxon>
        <taxon>Leotiomycetes</taxon>
        <taxon>Helotiales</taxon>
        <taxon>Sclerotiniaceae</taxon>
        <taxon>Botryotinia</taxon>
    </lineage>
</organism>
<dbReference type="Gene3D" id="2.70.50.70">
    <property type="match status" value="1"/>
</dbReference>
<evidence type="ECO:0000256" key="7">
    <source>
        <dbReference type="SAM" id="MobiDB-lite"/>
    </source>
</evidence>
<dbReference type="OrthoDB" id="120613at2759"/>
<evidence type="ECO:0000313" key="11">
    <source>
        <dbReference type="Proteomes" id="UP000297452"/>
    </source>
</evidence>
<proteinExistence type="inferred from homology"/>
<dbReference type="Proteomes" id="UP000297452">
    <property type="component" value="Unassembled WGS sequence"/>
</dbReference>
<evidence type="ECO:0000259" key="9">
    <source>
        <dbReference type="Pfam" id="PF03067"/>
    </source>
</evidence>
<evidence type="ECO:0000256" key="5">
    <source>
        <dbReference type="ARBA" id="ARBA00023180"/>
    </source>
</evidence>
<protein>
    <recommendedName>
        <fullName evidence="9">Chitin-binding type-4 domain-containing protein</fullName>
    </recommendedName>
</protein>
<feature type="compositionally biased region" description="Low complexity" evidence="7">
    <location>
        <begin position="277"/>
        <end position="292"/>
    </location>
</feature>
<evidence type="ECO:0000256" key="3">
    <source>
        <dbReference type="ARBA" id="ARBA00023008"/>
    </source>
</evidence>
<dbReference type="AlphaFoldDB" id="A0A4Z1HHL4"/>
<evidence type="ECO:0000256" key="2">
    <source>
        <dbReference type="ARBA" id="ARBA00022723"/>
    </source>
</evidence>
<feature type="region of interest" description="Disordered" evidence="7">
    <location>
        <begin position="277"/>
        <end position="302"/>
    </location>
</feature>
<evidence type="ECO:0000313" key="10">
    <source>
        <dbReference type="EMBL" id="TGO48499.1"/>
    </source>
</evidence>
<dbReference type="GO" id="GO:0046872">
    <property type="term" value="F:metal ion binding"/>
    <property type="evidence" value="ECO:0007669"/>
    <property type="project" value="UniProtKB-KW"/>
</dbReference>
<comment type="caution">
    <text evidence="10">The sequence shown here is derived from an EMBL/GenBank/DDBJ whole genome shotgun (WGS) entry which is preliminary data.</text>
</comment>
<gene>
    <name evidence="10" type="ORF">BOTNAR_0472g00070</name>
</gene>
<evidence type="ECO:0000256" key="1">
    <source>
        <dbReference type="ARBA" id="ARBA00001973"/>
    </source>
</evidence>
<sequence>MQYTSTILMAAGLITSVSAHGRILTPTPRNPGAAMASACGQQVEVNQASDPNGNIQGMLQVAASQSDYDAAACNIWQCKGYKYADNTDLVQSWTAGQVVPFTFNVAAPHTGTANISIIDTAANTVIKQLLYYDVFASTATGVTSNETSFSITIPDDLPSTCATPGGCVVQHWWDAASIDQTYESCVDFTVGSASGSGSASSAVASSAVPASTAAASSSVAASSAAASSSSVAVVASSSVVASSVSSVAAIATSAAVSSAVQTTTFAALPTTLATVTKASSTSSAAAVATSAAPEEDDDSCDA</sequence>
<keyword evidence="4" id="KW-1015">Disulfide bond</keyword>